<proteinExistence type="predicted"/>
<dbReference type="HOGENOM" id="CLU_824584_0_0_1"/>
<reference evidence="4" key="1">
    <citation type="submission" date="2012-12" db="EMBL/GenBank/DDBJ databases">
        <authorList>
            <person name="Hellsten U."/>
            <person name="Grimwood J."/>
            <person name="Chapman J.A."/>
            <person name="Shapiro H."/>
            <person name="Aerts A."/>
            <person name="Otillar R.P."/>
            <person name="Terry A.Y."/>
            <person name="Boore J.L."/>
            <person name="Simakov O."/>
            <person name="Marletaz F."/>
            <person name="Cho S.-J."/>
            <person name="Edsinger-Gonzales E."/>
            <person name="Havlak P."/>
            <person name="Kuo D.-H."/>
            <person name="Larsson T."/>
            <person name="Lv J."/>
            <person name="Arendt D."/>
            <person name="Savage R."/>
            <person name="Osoegawa K."/>
            <person name="de Jong P."/>
            <person name="Lindberg D.R."/>
            <person name="Seaver E.C."/>
            <person name="Weisblat D.A."/>
            <person name="Putnam N.H."/>
            <person name="Grigoriev I.V."/>
            <person name="Rokhsar D.S."/>
        </authorList>
    </citation>
    <scope>NUCLEOTIDE SEQUENCE</scope>
</reference>
<feature type="region of interest" description="Disordered" evidence="1">
    <location>
        <begin position="1"/>
        <end position="65"/>
    </location>
</feature>
<feature type="compositionally biased region" description="Basic and acidic residues" evidence="1">
    <location>
        <begin position="16"/>
        <end position="27"/>
    </location>
</feature>
<dbReference type="AlphaFoldDB" id="T1F4W3"/>
<feature type="region of interest" description="Disordered" evidence="1">
    <location>
        <begin position="311"/>
        <end position="337"/>
    </location>
</feature>
<dbReference type="InParanoid" id="T1F4W3"/>
<reference evidence="2 4" key="2">
    <citation type="journal article" date="2013" name="Nature">
        <title>Insights into bilaterian evolution from three spiralian genomes.</title>
        <authorList>
            <person name="Simakov O."/>
            <person name="Marletaz F."/>
            <person name="Cho S.J."/>
            <person name="Edsinger-Gonzales E."/>
            <person name="Havlak P."/>
            <person name="Hellsten U."/>
            <person name="Kuo D.H."/>
            <person name="Larsson T."/>
            <person name="Lv J."/>
            <person name="Arendt D."/>
            <person name="Savage R."/>
            <person name="Osoegawa K."/>
            <person name="de Jong P."/>
            <person name="Grimwood J."/>
            <person name="Chapman J.A."/>
            <person name="Shapiro H."/>
            <person name="Aerts A."/>
            <person name="Otillar R.P."/>
            <person name="Terry A.Y."/>
            <person name="Boore J.L."/>
            <person name="Grigoriev I.V."/>
            <person name="Lindberg D.R."/>
            <person name="Seaver E.C."/>
            <person name="Weisblat D.A."/>
            <person name="Putnam N.H."/>
            <person name="Rokhsar D.S."/>
        </authorList>
    </citation>
    <scope>NUCLEOTIDE SEQUENCE</scope>
</reference>
<sequence>MNIMNNVQKPFNGEPGRIHVNYEKFDGYDDDDDRNDDGGNGDDRSSDDHHHRRPGGRANDVASSSRDRNSFGILKRLKRWKVHKLELCIDDVQTYDSGTYTCLVHAKHGAQLMSVDHDVIVETTPLLVLLTNSDINVSRLTNASQDRLIQLTNSRLEYTLDGNGNTSTLTHIGCLIIGHSSSPRIKMIFGKIEVLSNLTFSQSLISHTGELGLRQFTYATWAGLKNYQPIRGHDGCHVTCTVYSVDGRFSSATAVIDVKYPPQFQCFNLTNLTNNNDINNINNNDINNDFTSDRNLGKLDRNIALENDDSHRNANATNSNNANYTAQVSSSHNPNET</sequence>
<reference evidence="3" key="3">
    <citation type="submission" date="2015-06" db="UniProtKB">
        <authorList>
            <consortium name="EnsemblMetazoa"/>
        </authorList>
    </citation>
    <scope>IDENTIFICATION</scope>
</reference>
<evidence type="ECO:0000256" key="1">
    <source>
        <dbReference type="SAM" id="MobiDB-lite"/>
    </source>
</evidence>
<dbReference type="Proteomes" id="UP000015101">
    <property type="component" value="Unassembled WGS sequence"/>
</dbReference>
<protein>
    <submittedName>
        <fullName evidence="2 3">Uncharacterized protein</fullName>
    </submittedName>
</protein>
<organism evidence="3 4">
    <name type="scientific">Helobdella robusta</name>
    <name type="common">Californian leech</name>
    <dbReference type="NCBI Taxonomy" id="6412"/>
    <lineage>
        <taxon>Eukaryota</taxon>
        <taxon>Metazoa</taxon>
        <taxon>Spiralia</taxon>
        <taxon>Lophotrochozoa</taxon>
        <taxon>Annelida</taxon>
        <taxon>Clitellata</taxon>
        <taxon>Hirudinea</taxon>
        <taxon>Rhynchobdellida</taxon>
        <taxon>Glossiphoniidae</taxon>
        <taxon>Helobdella</taxon>
    </lineage>
</organism>
<dbReference type="KEGG" id="hro:HELRODRAFT_171961"/>
<evidence type="ECO:0000313" key="4">
    <source>
        <dbReference type="Proteomes" id="UP000015101"/>
    </source>
</evidence>
<dbReference type="EMBL" id="AMQM01004007">
    <property type="status" value="NOT_ANNOTATED_CDS"/>
    <property type="molecule type" value="Genomic_DNA"/>
</dbReference>
<name>T1F4W3_HELRO</name>
<dbReference type="CTD" id="20203862"/>
<dbReference type="GeneID" id="20203862"/>
<keyword evidence="4" id="KW-1185">Reference proteome</keyword>
<accession>T1F4W3</accession>
<evidence type="ECO:0000313" key="3">
    <source>
        <dbReference type="EnsemblMetazoa" id="HelroP171961"/>
    </source>
</evidence>
<dbReference type="RefSeq" id="XP_009016887.1">
    <property type="nucleotide sequence ID" value="XM_009018639.1"/>
</dbReference>
<dbReference type="EnsemblMetazoa" id="HelroT171961">
    <property type="protein sequence ID" value="HelroP171961"/>
    <property type="gene ID" value="HelroG171961"/>
</dbReference>
<feature type="compositionally biased region" description="Polar residues" evidence="1">
    <location>
        <begin position="327"/>
        <end position="337"/>
    </location>
</feature>
<dbReference type="EMBL" id="KB096411">
    <property type="protein sequence ID" value="ESO04954.1"/>
    <property type="molecule type" value="Genomic_DNA"/>
</dbReference>
<gene>
    <name evidence="3" type="primary">20203862</name>
    <name evidence="2" type="ORF">HELRODRAFT_171961</name>
</gene>
<feature type="compositionally biased region" description="Low complexity" evidence="1">
    <location>
        <begin position="313"/>
        <end position="326"/>
    </location>
</feature>
<evidence type="ECO:0000313" key="2">
    <source>
        <dbReference type="EMBL" id="ESO04954.1"/>
    </source>
</evidence>